<name>A0ABY5DQH9_9ACTN</name>
<dbReference type="InterPro" id="IPR036291">
    <property type="entry name" value="NAD(P)-bd_dom_sf"/>
</dbReference>
<dbReference type="EMBL" id="CP098502">
    <property type="protein sequence ID" value="UTI62970.1"/>
    <property type="molecule type" value="Genomic_DNA"/>
</dbReference>
<proteinExistence type="predicted"/>
<organism evidence="2 3">
    <name type="scientific">Paraconexibacter antarcticus</name>
    <dbReference type="NCBI Taxonomy" id="2949664"/>
    <lineage>
        <taxon>Bacteria</taxon>
        <taxon>Bacillati</taxon>
        <taxon>Actinomycetota</taxon>
        <taxon>Thermoleophilia</taxon>
        <taxon>Solirubrobacterales</taxon>
        <taxon>Paraconexibacteraceae</taxon>
        <taxon>Paraconexibacter</taxon>
    </lineage>
</organism>
<protein>
    <submittedName>
        <fullName evidence="2">NAD-dependent epimerase/dehydratase family protein</fullName>
    </submittedName>
</protein>
<evidence type="ECO:0000313" key="2">
    <source>
        <dbReference type="EMBL" id="UTI62970.1"/>
    </source>
</evidence>
<keyword evidence="3" id="KW-1185">Reference proteome</keyword>
<dbReference type="PANTHER" id="PTHR48079">
    <property type="entry name" value="PROTEIN YEEZ"/>
    <property type="match status" value="1"/>
</dbReference>
<feature type="domain" description="NAD-dependent epimerase/dehydratase" evidence="1">
    <location>
        <begin position="4"/>
        <end position="221"/>
    </location>
</feature>
<dbReference type="Gene3D" id="3.40.50.720">
    <property type="entry name" value="NAD(P)-binding Rossmann-like Domain"/>
    <property type="match status" value="1"/>
</dbReference>
<dbReference type="RefSeq" id="WP_254569705.1">
    <property type="nucleotide sequence ID" value="NZ_CP098502.1"/>
</dbReference>
<dbReference type="SUPFAM" id="SSF51735">
    <property type="entry name" value="NAD(P)-binding Rossmann-fold domains"/>
    <property type="match status" value="1"/>
</dbReference>
<dbReference type="InterPro" id="IPR001509">
    <property type="entry name" value="Epimerase_deHydtase"/>
</dbReference>
<dbReference type="Pfam" id="PF01370">
    <property type="entry name" value="Epimerase"/>
    <property type="match status" value="1"/>
</dbReference>
<dbReference type="PANTHER" id="PTHR48079:SF6">
    <property type="entry name" value="NAD(P)-BINDING DOMAIN-CONTAINING PROTEIN-RELATED"/>
    <property type="match status" value="1"/>
</dbReference>
<evidence type="ECO:0000313" key="3">
    <source>
        <dbReference type="Proteomes" id="UP001056035"/>
    </source>
</evidence>
<gene>
    <name evidence="2" type="ORF">NBH00_16585</name>
</gene>
<accession>A0ABY5DQH9</accession>
<reference evidence="2 3" key="1">
    <citation type="submission" date="2022-06" db="EMBL/GenBank/DDBJ databases">
        <title>Paraconexibacter antarcticus.</title>
        <authorList>
            <person name="Kim C.S."/>
        </authorList>
    </citation>
    <scope>NUCLEOTIDE SEQUENCE [LARGE SCALE GENOMIC DNA]</scope>
    <source>
        <strain evidence="2 3">02-257</strain>
    </source>
</reference>
<sequence>MAQVFLTGGGGFIGGRLAAALAARGDTVVGLARTPASAAALKAHGAAVVDGDVLDEAGLRAAMAGCEVVHHVAGVNSHCPADPGRLLRVNVDGTAAVVRAAAAAGVRRVVFTSSAASVGEAHGTVGTEDSPHRGSYLSVYDRSKHESEQVAFRLAAETGVEVVALNPSSVQGPPRKGGNGAIIIAYLNGRLRAFVDTFVSVVDVEDVVAAHLLAAERGTPGARYILNGATISSAEALEIVAGLSGVRQRVPMIPAPVARGLSGAVDVLFRLRGRTSPICPARVETILHGHRYDGSRATRELGVVYTPVEETFRRTMEWAVAEGLVTRPLPGAASNIR</sequence>
<evidence type="ECO:0000259" key="1">
    <source>
        <dbReference type="Pfam" id="PF01370"/>
    </source>
</evidence>
<dbReference type="Proteomes" id="UP001056035">
    <property type="component" value="Chromosome"/>
</dbReference>
<dbReference type="InterPro" id="IPR051783">
    <property type="entry name" value="NAD(P)-dependent_oxidoreduct"/>
</dbReference>